<dbReference type="Pfam" id="PF12771">
    <property type="entry name" value="SusD-like_2"/>
    <property type="match status" value="1"/>
</dbReference>
<protein>
    <recommendedName>
        <fullName evidence="4">RagB/SusD family nutrient uptake outer membrane protein</fullName>
    </recommendedName>
</protein>
<organism evidence="2 3">
    <name type="scientific">Gemmatimonas aurantiaca</name>
    <dbReference type="NCBI Taxonomy" id="173480"/>
    <lineage>
        <taxon>Bacteria</taxon>
        <taxon>Pseudomonadati</taxon>
        <taxon>Gemmatimonadota</taxon>
        <taxon>Gemmatimonadia</taxon>
        <taxon>Gemmatimonadales</taxon>
        <taxon>Gemmatimonadaceae</taxon>
        <taxon>Gemmatimonas</taxon>
    </lineage>
</organism>
<dbReference type="PROSITE" id="PS51257">
    <property type="entry name" value="PROKAR_LIPOPROTEIN"/>
    <property type="match status" value="1"/>
</dbReference>
<reference evidence="2 3" key="1">
    <citation type="journal article" date="2018" name="Nat. Biotechnol.">
        <title>A standardized bacterial taxonomy based on genome phylogeny substantially revises the tree of life.</title>
        <authorList>
            <person name="Parks D.H."/>
            <person name="Chuvochina M."/>
            <person name="Waite D.W."/>
            <person name="Rinke C."/>
            <person name="Skarshewski A."/>
            <person name="Chaumeil P.A."/>
            <person name="Hugenholtz P."/>
        </authorList>
    </citation>
    <scope>NUCLEOTIDE SEQUENCE [LARGE SCALE GENOMIC DNA]</scope>
    <source>
        <strain evidence="2">UBA8844</strain>
    </source>
</reference>
<gene>
    <name evidence="2" type="ORF">DGD08_17785</name>
</gene>
<dbReference type="EMBL" id="DPIY01000012">
    <property type="protein sequence ID" value="HCT59056.1"/>
    <property type="molecule type" value="Genomic_DNA"/>
</dbReference>
<dbReference type="Gene3D" id="1.25.40.390">
    <property type="match status" value="1"/>
</dbReference>
<dbReference type="Proteomes" id="UP000264071">
    <property type="component" value="Unassembled WGS sequence"/>
</dbReference>
<dbReference type="InterPro" id="IPR011990">
    <property type="entry name" value="TPR-like_helical_dom_sf"/>
</dbReference>
<dbReference type="OMA" id="IHHERHV"/>
<sequence>MTALKKFALPIGLTLIAASCQDLDVVNPNRPDAARATAQALTTETFVASSFRTWWPVAGHDDYPAWAFSTMAREITSGFADFGQLEMSAEPRIGWNNSPVNVRRLVNEQPWYQLYRTISSVNDVVSAVNNGLVIENATRTARAKAMGKLMQGLSYGHVAFYFDKGPIIDEFTQLDTMTTPQFTEYKDIAPFAIKQLDSAIAIANANPTMTFPVESWLFQAMTKDQFVRFANSYAARILVYNARSRAERAAVNWAEVIRRVDAGIIADYTPTAQPDILWDDWKRLVARLRTAGRPSDFGRPSYWLIGPADSSDGWRNWVATANDARQPFQMRTKDRRIQGAGGPATPGKYAGYNLNNIFAADRGSYRWSHYYFLRAGTNVTWQTGPQVAMTVAEMDLLKAEALIRLGRAAEAVPLINKSRVANGQLPPVTLDGPPNEPGCVPRKEAGGCGSLWDALRYEKGIEGMGVNGVIAFLDARGWQTLPENTPVQLPIPGRELQTLRLPLYTFGGPGGQSSAPARDPERCPATGLARCP</sequence>
<evidence type="ECO:0000256" key="1">
    <source>
        <dbReference type="SAM" id="MobiDB-lite"/>
    </source>
</evidence>
<accession>A0A3D4VD43</accession>
<name>A0A3D4VD43_9BACT</name>
<proteinExistence type="predicted"/>
<comment type="caution">
    <text evidence="2">The sequence shown here is derived from an EMBL/GenBank/DDBJ whole genome shotgun (WGS) entry which is preliminary data.</text>
</comment>
<feature type="region of interest" description="Disordered" evidence="1">
    <location>
        <begin position="509"/>
        <end position="532"/>
    </location>
</feature>
<dbReference type="AlphaFoldDB" id="A0A3D4VD43"/>
<dbReference type="SUPFAM" id="SSF48452">
    <property type="entry name" value="TPR-like"/>
    <property type="match status" value="1"/>
</dbReference>
<evidence type="ECO:0000313" key="3">
    <source>
        <dbReference type="Proteomes" id="UP000264071"/>
    </source>
</evidence>
<dbReference type="InterPro" id="IPR041662">
    <property type="entry name" value="SusD-like_2"/>
</dbReference>
<evidence type="ECO:0000313" key="2">
    <source>
        <dbReference type="EMBL" id="HCT59056.1"/>
    </source>
</evidence>
<evidence type="ECO:0008006" key="4">
    <source>
        <dbReference type="Google" id="ProtNLM"/>
    </source>
</evidence>